<feature type="region of interest" description="Disordered" evidence="1">
    <location>
        <begin position="1"/>
        <end position="71"/>
    </location>
</feature>
<keyword evidence="3" id="KW-1185">Reference proteome</keyword>
<evidence type="ECO:0000313" key="3">
    <source>
        <dbReference type="Proteomes" id="UP001153709"/>
    </source>
</evidence>
<accession>A0A9N9STY9</accession>
<gene>
    <name evidence="2" type="ORF">DIABBA_LOCUS3168</name>
</gene>
<reference evidence="2" key="1">
    <citation type="submission" date="2022-01" db="EMBL/GenBank/DDBJ databases">
        <authorList>
            <person name="King R."/>
        </authorList>
    </citation>
    <scope>NUCLEOTIDE SEQUENCE</scope>
</reference>
<sequence>MADRENQSSAASATSASGTPQTSSPSKKEKKAKSPRAKPSHSPTSEMVRRKGLKERGDSSLQAIKKLQITK</sequence>
<dbReference type="EMBL" id="OU898277">
    <property type="protein sequence ID" value="CAG9829343.1"/>
    <property type="molecule type" value="Genomic_DNA"/>
</dbReference>
<proteinExistence type="predicted"/>
<protein>
    <submittedName>
        <fullName evidence="2">Uncharacterized protein</fullName>
    </submittedName>
</protein>
<dbReference type="Proteomes" id="UP001153709">
    <property type="component" value="Chromosome 2"/>
</dbReference>
<evidence type="ECO:0000256" key="1">
    <source>
        <dbReference type="SAM" id="MobiDB-lite"/>
    </source>
</evidence>
<dbReference type="AlphaFoldDB" id="A0A9N9STY9"/>
<name>A0A9N9STY9_DIABA</name>
<feature type="compositionally biased region" description="Basic residues" evidence="1">
    <location>
        <begin position="28"/>
        <end position="39"/>
    </location>
</feature>
<evidence type="ECO:0000313" key="2">
    <source>
        <dbReference type="EMBL" id="CAG9829343.1"/>
    </source>
</evidence>
<feature type="compositionally biased region" description="Low complexity" evidence="1">
    <location>
        <begin position="7"/>
        <end position="25"/>
    </location>
</feature>
<organism evidence="2 3">
    <name type="scientific">Diabrotica balteata</name>
    <name type="common">Banded cucumber beetle</name>
    <dbReference type="NCBI Taxonomy" id="107213"/>
    <lineage>
        <taxon>Eukaryota</taxon>
        <taxon>Metazoa</taxon>
        <taxon>Ecdysozoa</taxon>
        <taxon>Arthropoda</taxon>
        <taxon>Hexapoda</taxon>
        <taxon>Insecta</taxon>
        <taxon>Pterygota</taxon>
        <taxon>Neoptera</taxon>
        <taxon>Endopterygota</taxon>
        <taxon>Coleoptera</taxon>
        <taxon>Polyphaga</taxon>
        <taxon>Cucujiformia</taxon>
        <taxon>Chrysomeloidea</taxon>
        <taxon>Chrysomelidae</taxon>
        <taxon>Galerucinae</taxon>
        <taxon>Diabroticina</taxon>
        <taxon>Diabroticites</taxon>
        <taxon>Diabrotica</taxon>
    </lineage>
</organism>